<feature type="domain" description="EF-hand" evidence="2">
    <location>
        <begin position="189"/>
        <end position="224"/>
    </location>
</feature>
<dbReference type="STRING" id="28377.ENSACAP00000015131"/>
<dbReference type="GO" id="GO:0097228">
    <property type="term" value="C:sperm principal piece"/>
    <property type="evidence" value="ECO:0000318"/>
    <property type="project" value="GO_Central"/>
</dbReference>
<dbReference type="InParanoid" id="G1KR25"/>
<evidence type="ECO:0000313" key="4">
    <source>
        <dbReference type="Proteomes" id="UP000001646"/>
    </source>
</evidence>
<dbReference type="PANTHER" id="PTHR47065">
    <property type="entry name" value="EF-HAND CALCIUM-BINDING DOMAIN-CONTAINING PROTEIN 9"/>
    <property type="match status" value="1"/>
</dbReference>
<dbReference type="PANTHER" id="PTHR47065:SF1">
    <property type="entry name" value="EF-HAND CALCIUM-BINDING DOMAIN-CONTAINING PROTEIN 9"/>
    <property type="match status" value="1"/>
</dbReference>
<dbReference type="InterPro" id="IPR042798">
    <property type="entry name" value="EFCAB9"/>
</dbReference>
<name>G1KR25_ANOCA</name>
<dbReference type="Bgee" id="ENSACAG00000015404">
    <property type="expression patterns" value="Expressed in adrenal gland and 4 other cell types or tissues"/>
</dbReference>
<feature type="region of interest" description="Disordered" evidence="1">
    <location>
        <begin position="231"/>
        <end position="254"/>
    </location>
</feature>
<evidence type="ECO:0000256" key="1">
    <source>
        <dbReference type="SAM" id="MobiDB-lite"/>
    </source>
</evidence>
<keyword evidence="4" id="KW-1185">Reference proteome</keyword>
<feature type="region of interest" description="Disordered" evidence="1">
    <location>
        <begin position="97"/>
        <end position="117"/>
    </location>
</feature>
<dbReference type="GeneTree" id="ENSGT00390000007501"/>
<accession>G1KR25</accession>
<dbReference type="GO" id="GO:0061891">
    <property type="term" value="F:calcium ion sensor activity"/>
    <property type="evidence" value="ECO:0000318"/>
    <property type="project" value="GO_Central"/>
</dbReference>
<dbReference type="InterPro" id="IPR002048">
    <property type="entry name" value="EF_hand_dom"/>
</dbReference>
<dbReference type="SUPFAM" id="SSF47473">
    <property type="entry name" value="EF-hand"/>
    <property type="match status" value="1"/>
</dbReference>
<reference evidence="3" key="3">
    <citation type="submission" date="2025-09" db="UniProtKB">
        <authorList>
            <consortium name="Ensembl"/>
        </authorList>
    </citation>
    <scope>IDENTIFICATION</scope>
</reference>
<dbReference type="GO" id="GO:0005509">
    <property type="term" value="F:calcium ion binding"/>
    <property type="evidence" value="ECO:0007669"/>
    <property type="project" value="InterPro"/>
</dbReference>
<proteinExistence type="predicted"/>
<dbReference type="AlphaFoldDB" id="G1KR25"/>
<dbReference type="Proteomes" id="UP000001646">
    <property type="component" value="Chromosome 2"/>
</dbReference>
<dbReference type="GO" id="GO:0005737">
    <property type="term" value="C:cytoplasm"/>
    <property type="evidence" value="ECO:0000318"/>
    <property type="project" value="GO_Central"/>
</dbReference>
<organism evidence="3 4">
    <name type="scientific">Anolis carolinensis</name>
    <name type="common">Green anole</name>
    <name type="synonym">American chameleon</name>
    <dbReference type="NCBI Taxonomy" id="28377"/>
    <lineage>
        <taxon>Eukaryota</taxon>
        <taxon>Metazoa</taxon>
        <taxon>Chordata</taxon>
        <taxon>Craniata</taxon>
        <taxon>Vertebrata</taxon>
        <taxon>Euteleostomi</taxon>
        <taxon>Lepidosauria</taxon>
        <taxon>Squamata</taxon>
        <taxon>Bifurcata</taxon>
        <taxon>Unidentata</taxon>
        <taxon>Episquamata</taxon>
        <taxon>Toxicofera</taxon>
        <taxon>Iguania</taxon>
        <taxon>Dactyloidae</taxon>
        <taxon>Anolis</taxon>
    </lineage>
</organism>
<dbReference type="InterPro" id="IPR011992">
    <property type="entry name" value="EF-hand-dom_pair"/>
</dbReference>
<protein>
    <recommendedName>
        <fullName evidence="2">EF-hand domain-containing protein</fullName>
    </recommendedName>
</protein>
<feature type="compositionally biased region" description="Basic and acidic residues" evidence="1">
    <location>
        <begin position="101"/>
        <end position="111"/>
    </location>
</feature>
<reference evidence="3 4" key="1">
    <citation type="submission" date="2009-12" db="EMBL/GenBank/DDBJ databases">
        <title>The Genome Sequence of Anolis carolinensis (Green Anole Lizard).</title>
        <authorList>
            <consortium name="The Genome Sequencing Platform"/>
            <person name="Di Palma F."/>
            <person name="Alfoldi J."/>
            <person name="Heiman D."/>
            <person name="Young S."/>
            <person name="Grabherr M."/>
            <person name="Johnson J."/>
            <person name="Lander E.S."/>
            <person name="Lindblad-Toh K."/>
        </authorList>
    </citation>
    <scope>NUCLEOTIDE SEQUENCE [LARGE SCALE GENOMIC DNA]</scope>
    <source>
        <strain evidence="3 4">JBL SC #1</strain>
    </source>
</reference>
<dbReference type="Gene3D" id="1.10.238.10">
    <property type="entry name" value="EF-hand"/>
    <property type="match status" value="1"/>
</dbReference>
<evidence type="ECO:0000259" key="2">
    <source>
        <dbReference type="PROSITE" id="PS50222"/>
    </source>
</evidence>
<dbReference type="PROSITE" id="PS50222">
    <property type="entry name" value="EF_HAND_2"/>
    <property type="match status" value="1"/>
</dbReference>
<feature type="compositionally biased region" description="Basic and acidic residues" evidence="1">
    <location>
        <begin position="238"/>
        <end position="254"/>
    </location>
</feature>
<dbReference type="CDD" id="cd00051">
    <property type="entry name" value="EFh"/>
    <property type="match status" value="1"/>
</dbReference>
<evidence type="ECO:0000313" key="3">
    <source>
        <dbReference type="Ensembl" id="ENSACAP00000015131.3"/>
    </source>
</evidence>
<dbReference type="Ensembl" id="ENSACAT00000015437.3">
    <property type="protein sequence ID" value="ENSACAP00000015131.3"/>
    <property type="gene ID" value="ENSACAG00000015404.3"/>
</dbReference>
<reference evidence="3" key="2">
    <citation type="submission" date="2025-08" db="UniProtKB">
        <authorList>
            <consortium name="Ensembl"/>
        </authorList>
    </citation>
    <scope>IDENTIFICATION</scope>
</reference>
<dbReference type="eggNOG" id="KOG0027">
    <property type="taxonomic scope" value="Eukaryota"/>
</dbReference>
<dbReference type="HOGENOM" id="CLU_106342_0_0_1"/>
<sequence length="254" mass="29151">IADWIWRESFGERGGGSSPSQRPKPLAGFSSITWSFARLLSFSPPQIIPPHPFPGRAFGGRRWGLCFCSLSHPLSAPQFPWKAFCCLRLLFPSPARGRGSKVWEGRGRAEEDSLTEPPPPFRSHCSLSLSCPRFRCLRPSFFLVRETENHVEKQFMYRHSHAVFELLDIDGGHTVGPAEFQATRFLFNIKKGELSQIFKDFDISGDEQLNYKEFRMFTIFCIDRQQRKAKEKLKRQMSKGETEDGTLRDEETEG</sequence>
<dbReference type="GO" id="GO:0030317">
    <property type="term" value="P:flagellated sperm motility"/>
    <property type="evidence" value="ECO:0000318"/>
    <property type="project" value="GO_Central"/>
</dbReference>